<comment type="caution">
    <text evidence="1">The sequence shown here is derived from an EMBL/GenBank/DDBJ whole genome shotgun (WGS) entry which is preliminary data.</text>
</comment>
<accession>A0A4Z2FD31</accession>
<dbReference type="Proteomes" id="UP000314294">
    <property type="component" value="Unassembled WGS sequence"/>
</dbReference>
<protein>
    <submittedName>
        <fullName evidence="1">Uncharacterized protein</fullName>
    </submittedName>
</protein>
<organism evidence="1 2">
    <name type="scientific">Liparis tanakae</name>
    <name type="common">Tanaka's snailfish</name>
    <dbReference type="NCBI Taxonomy" id="230148"/>
    <lineage>
        <taxon>Eukaryota</taxon>
        <taxon>Metazoa</taxon>
        <taxon>Chordata</taxon>
        <taxon>Craniata</taxon>
        <taxon>Vertebrata</taxon>
        <taxon>Euteleostomi</taxon>
        <taxon>Actinopterygii</taxon>
        <taxon>Neopterygii</taxon>
        <taxon>Teleostei</taxon>
        <taxon>Neoteleostei</taxon>
        <taxon>Acanthomorphata</taxon>
        <taxon>Eupercaria</taxon>
        <taxon>Perciformes</taxon>
        <taxon>Cottioidei</taxon>
        <taxon>Cottales</taxon>
        <taxon>Liparidae</taxon>
        <taxon>Liparis</taxon>
    </lineage>
</organism>
<keyword evidence="2" id="KW-1185">Reference proteome</keyword>
<gene>
    <name evidence="1" type="ORF">EYF80_050966</name>
</gene>
<dbReference type="AlphaFoldDB" id="A0A4Z2FD31"/>
<evidence type="ECO:0000313" key="2">
    <source>
        <dbReference type="Proteomes" id="UP000314294"/>
    </source>
</evidence>
<sequence length="210" mass="22533">MLNLAVLRKPLATAWYSAESGCSSTFLNVSPSIGSQFTFSLPPPVGASSTDPRCLRPSSCQALFASCMDHWTQRASRASSLSWMSWQSPFWMAPLISSTTPNTSSFRPVSTHTSLLDPARLLAAFPAWLPFPPSCLLYSRLIPKALTLACTASSSLPSSRDRSSTSTSLSISRFCRIPRRALPTVPMASAPQPITLTTAGGGFEEAQVLS</sequence>
<reference evidence="1 2" key="1">
    <citation type="submission" date="2019-03" db="EMBL/GenBank/DDBJ databases">
        <title>First draft genome of Liparis tanakae, snailfish: a comprehensive survey of snailfish specific genes.</title>
        <authorList>
            <person name="Kim W."/>
            <person name="Song I."/>
            <person name="Jeong J.-H."/>
            <person name="Kim D."/>
            <person name="Kim S."/>
            <person name="Ryu S."/>
            <person name="Song J.Y."/>
            <person name="Lee S.K."/>
        </authorList>
    </citation>
    <scope>NUCLEOTIDE SEQUENCE [LARGE SCALE GENOMIC DNA]</scope>
    <source>
        <tissue evidence="1">Muscle</tissue>
    </source>
</reference>
<dbReference type="EMBL" id="SRLO01001329">
    <property type="protein sequence ID" value="TNN38881.1"/>
    <property type="molecule type" value="Genomic_DNA"/>
</dbReference>
<proteinExistence type="predicted"/>
<evidence type="ECO:0000313" key="1">
    <source>
        <dbReference type="EMBL" id="TNN38881.1"/>
    </source>
</evidence>
<name>A0A4Z2FD31_9TELE</name>